<dbReference type="InterPro" id="IPR029045">
    <property type="entry name" value="ClpP/crotonase-like_dom_sf"/>
</dbReference>
<evidence type="ECO:0000313" key="2">
    <source>
        <dbReference type="EMBL" id="MEQ2428378.1"/>
    </source>
</evidence>
<comment type="similarity">
    <text evidence="1">Belongs to the enoyl-CoA hydratase/isomerase family.</text>
</comment>
<dbReference type="PANTHER" id="PTHR42964:SF1">
    <property type="entry name" value="POLYKETIDE BIOSYNTHESIS ENOYL-COA HYDRATASE PKSH-RELATED"/>
    <property type="match status" value="1"/>
</dbReference>
<dbReference type="RefSeq" id="WP_008718156.1">
    <property type="nucleotide sequence ID" value="NZ_JBBMFM010000174.1"/>
</dbReference>
<evidence type="ECO:0000313" key="3">
    <source>
        <dbReference type="Proteomes" id="UP001454086"/>
    </source>
</evidence>
<protein>
    <submittedName>
        <fullName evidence="2">Enoyl-CoA hydratase/isomerase family protein</fullName>
    </submittedName>
</protein>
<accession>A0ABV1DDD1</accession>
<dbReference type="Gene3D" id="3.90.226.10">
    <property type="entry name" value="2-enoyl-CoA Hydratase, Chain A, domain 1"/>
    <property type="match status" value="1"/>
</dbReference>
<proteinExistence type="inferred from homology"/>
<dbReference type="Pfam" id="PF00378">
    <property type="entry name" value="ECH_1"/>
    <property type="match status" value="1"/>
</dbReference>
<sequence length="247" mass="27878">MEEIREVLFSVEDRVMTITIDNPDTKNGLDWIGLNQLADCYEFAMEHDDVLVMIITGNKQYFYTGGRVNPAVSGESQRYADAIERLTTLQDNNTKPIIAAISGHCLKAGMGIVAGADFAIAREGVEFGFPEIRMGGVPMMVMAETIDSMPKKFALEAYCSSWNFSAQKAYTMGLINAVTNDEDFWPTVEKYVRIFKDTPSSLISMTRKAYEELSRNPERSERRKIAMKMLRENVLTEMEKGKTSYNV</sequence>
<comment type="caution">
    <text evidence="2">The sequence shown here is derived from an EMBL/GenBank/DDBJ whole genome shotgun (WGS) entry which is preliminary data.</text>
</comment>
<gene>
    <name evidence="2" type="ORF">WMQ36_25805</name>
</gene>
<organism evidence="2 3">
    <name type="scientific">Enterocloster hominis</name>
    <name type="common">ex Hitch et al. 2024</name>
    <dbReference type="NCBI Taxonomy" id="1917870"/>
    <lineage>
        <taxon>Bacteria</taxon>
        <taxon>Bacillati</taxon>
        <taxon>Bacillota</taxon>
        <taxon>Clostridia</taxon>
        <taxon>Lachnospirales</taxon>
        <taxon>Lachnospiraceae</taxon>
        <taxon>Enterocloster</taxon>
    </lineage>
</organism>
<name>A0ABV1DDD1_9FIRM</name>
<dbReference type="PANTHER" id="PTHR42964">
    <property type="entry name" value="ENOYL-COA HYDRATASE"/>
    <property type="match status" value="1"/>
</dbReference>
<evidence type="ECO:0000256" key="1">
    <source>
        <dbReference type="ARBA" id="ARBA00005254"/>
    </source>
</evidence>
<dbReference type="SUPFAM" id="SSF52096">
    <property type="entry name" value="ClpP/crotonase"/>
    <property type="match status" value="1"/>
</dbReference>
<reference evidence="2 3" key="1">
    <citation type="submission" date="2024-03" db="EMBL/GenBank/DDBJ databases">
        <title>Human intestinal bacterial collection.</title>
        <authorList>
            <person name="Pauvert C."/>
            <person name="Hitch T.C.A."/>
            <person name="Clavel T."/>
        </authorList>
    </citation>
    <scope>NUCLEOTIDE SEQUENCE [LARGE SCALE GENOMIC DNA]</scope>
    <source>
        <strain evidence="2 3">CLA-SR-H021</strain>
    </source>
</reference>
<dbReference type="Proteomes" id="UP001454086">
    <property type="component" value="Unassembled WGS sequence"/>
</dbReference>
<dbReference type="CDD" id="cd06558">
    <property type="entry name" value="crotonase-like"/>
    <property type="match status" value="1"/>
</dbReference>
<dbReference type="InterPro" id="IPR051683">
    <property type="entry name" value="Enoyl-CoA_Hydratase/Isomerase"/>
</dbReference>
<dbReference type="InterPro" id="IPR001753">
    <property type="entry name" value="Enoyl-CoA_hydra/iso"/>
</dbReference>
<keyword evidence="3" id="KW-1185">Reference proteome</keyword>
<dbReference type="EMBL" id="JBBMFM010000174">
    <property type="protein sequence ID" value="MEQ2428378.1"/>
    <property type="molecule type" value="Genomic_DNA"/>
</dbReference>